<keyword evidence="3" id="KW-0238">DNA-binding</keyword>
<dbReference type="SMART" id="SM00363">
    <property type="entry name" value="S4"/>
    <property type="match status" value="1"/>
</dbReference>
<evidence type="ECO:0000256" key="3">
    <source>
        <dbReference type="ARBA" id="ARBA00023125"/>
    </source>
</evidence>
<dbReference type="EMBL" id="JQZV01000003">
    <property type="protein sequence ID" value="KGN93377.1"/>
    <property type="molecule type" value="Genomic_DNA"/>
</dbReference>
<dbReference type="InterPro" id="IPR002942">
    <property type="entry name" value="S4_RNA-bd"/>
</dbReference>
<dbReference type="CDD" id="cd00165">
    <property type="entry name" value="S4"/>
    <property type="match status" value="1"/>
</dbReference>
<accession>A0ABR4XMS5</accession>
<name>A0ABR4XMS5_9PORP</name>
<dbReference type="Proteomes" id="UP000030101">
    <property type="component" value="Unassembled WGS sequence"/>
</dbReference>
<dbReference type="InterPro" id="IPR036986">
    <property type="entry name" value="S4_RNA-bd_sf"/>
</dbReference>
<comment type="similarity">
    <text evidence="1">Belongs to the HSP15 family.</text>
</comment>
<dbReference type="PIRSF" id="PIRSF016821">
    <property type="entry name" value="HSP15"/>
    <property type="match status" value="1"/>
</dbReference>
<reference evidence="6 7" key="1">
    <citation type="submission" date="2014-08" db="EMBL/GenBank/DDBJ databases">
        <title>Porphyromonas canoris strain:OH2762 Genome sequencing.</title>
        <authorList>
            <person name="Wallis C."/>
            <person name="Deusch O."/>
            <person name="O'Flynn C."/>
            <person name="Davis I."/>
            <person name="Jospin G."/>
            <person name="Darling A.E."/>
            <person name="Coil D.A."/>
            <person name="Alexiev A."/>
            <person name="Horsfall A."/>
            <person name="Kirkwood N."/>
            <person name="Harris S."/>
            <person name="Eisen J.A."/>
        </authorList>
    </citation>
    <scope>NUCLEOTIDE SEQUENCE [LARGE SCALE GENOMIC DNA]</scope>
    <source>
        <strain evidence="7">COT-108 OH2762</strain>
    </source>
</reference>
<comment type="caution">
    <text evidence="6">The sequence shown here is derived from an EMBL/GenBank/DDBJ whole genome shotgun (WGS) entry which is preliminary data.</text>
</comment>
<evidence type="ECO:0000313" key="7">
    <source>
        <dbReference type="Proteomes" id="UP000030101"/>
    </source>
</evidence>
<gene>
    <name evidence="6" type="ORF">HQ43_01685</name>
</gene>
<evidence type="ECO:0000256" key="4">
    <source>
        <dbReference type="PROSITE-ProRule" id="PRU00182"/>
    </source>
</evidence>
<keyword evidence="2 4" id="KW-0694">RNA-binding</keyword>
<dbReference type="Pfam" id="PF01479">
    <property type="entry name" value="S4"/>
    <property type="match status" value="1"/>
</dbReference>
<dbReference type="PROSITE" id="PS50889">
    <property type="entry name" value="S4"/>
    <property type="match status" value="1"/>
</dbReference>
<dbReference type="InterPro" id="IPR025708">
    <property type="entry name" value="HSP15"/>
</dbReference>
<evidence type="ECO:0000259" key="5">
    <source>
        <dbReference type="SMART" id="SM00363"/>
    </source>
</evidence>
<evidence type="ECO:0000256" key="1">
    <source>
        <dbReference type="ARBA" id="ARBA00008396"/>
    </source>
</evidence>
<organism evidence="6 7">
    <name type="scientific">Porphyromonas canoris</name>
    <dbReference type="NCBI Taxonomy" id="36875"/>
    <lineage>
        <taxon>Bacteria</taxon>
        <taxon>Pseudomonadati</taxon>
        <taxon>Bacteroidota</taxon>
        <taxon>Bacteroidia</taxon>
        <taxon>Bacteroidales</taxon>
        <taxon>Porphyromonadaceae</taxon>
        <taxon>Porphyromonas</taxon>
    </lineage>
</organism>
<protein>
    <submittedName>
        <fullName evidence="6">Heat-shock protein Hsp15</fullName>
    </submittedName>
</protein>
<evidence type="ECO:0000256" key="2">
    <source>
        <dbReference type="ARBA" id="ARBA00022884"/>
    </source>
</evidence>
<feature type="domain" description="RNA-binding S4" evidence="5">
    <location>
        <begin position="10"/>
        <end position="74"/>
    </location>
</feature>
<dbReference type="Gene3D" id="3.10.290.10">
    <property type="entry name" value="RNA-binding S4 domain"/>
    <property type="match status" value="1"/>
</dbReference>
<proteinExistence type="inferred from homology"/>
<evidence type="ECO:0000313" key="6">
    <source>
        <dbReference type="EMBL" id="KGN93377.1"/>
    </source>
</evidence>
<sequence>MSDKEHSGDGRIDKWLWATRVYKTRSIAAEECKKNRVELRDQPAKPSAIVRVGDIIKVRKPPITYTFRVKALLNSRVGAKLVDQYLENLTPESEYEILELNKLSGFVDRSRGLGRPTKKERRELDRFKGVGDLSDWWDED</sequence>
<keyword evidence="7" id="KW-1185">Reference proteome</keyword>
<dbReference type="RefSeq" id="WP_036788820.1">
    <property type="nucleotide sequence ID" value="NZ_JQZV01000003.1"/>
</dbReference>
<dbReference type="SUPFAM" id="SSF55174">
    <property type="entry name" value="Alpha-L RNA-binding motif"/>
    <property type="match status" value="1"/>
</dbReference>